<dbReference type="InterPro" id="IPR036051">
    <property type="entry name" value="KRAB_dom_sf"/>
</dbReference>
<accession>A0A9L0IJL6</accession>
<reference evidence="2 3" key="1">
    <citation type="journal article" date="2020" name="Nat. Commun.">
        <title>Donkey genomes provide new insights into domestication and selection for coat color.</title>
        <authorList>
            <person name="Wang"/>
            <person name="C."/>
            <person name="Li"/>
            <person name="H."/>
            <person name="Guo"/>
            <person name="Y."/>
            <person name="Huang"/>
            <person name="J."/>
            <person name="Sun"/>
            <person name="Y."/>
            <person name="Min"/>
            <person name="J."/>
            <person name="Wang"/>
            <person name="J."/>
            <person name="Fang"/>
            <person name="X."/>
            <person name="Zhao"/>
            <person name="Z."/>
            <person name="Wang"/>
            <person name="S."/>
            <person name="Zhang"/>
            <person name="Y."/>
            <person name="Liu"/>
            <person name="Q."/>
            <person name="Jiang"/>
            <person name="Q."/>
            <person name="Wang"/>
            <person name="X."/>
            <person name="Guo"/>
            <person name="Y."/>
            <person name="Yang"/>
            <person name="C."/>
            <person name="Wang"/>
            <person name="Y."/>
            <person name="Tian"/>
            <person name="F."/>
            <person name="Zhuang"/>
            <person name="G."/>
            <person name="Fan"/>
            <person name="Y."/>
            <person name="Gao"/>
            <person name="Q."/>
            <person name="Li"/>
            <person name="Y."/>
            <person name="Ju"/>
            <person name="Z."/>
            <person name="Li"/>
            <person name="J."/>
            <person name="Li"/>
            <person name="R."/>
            <person name="Hou"/>
            <person name="M."/>
            <person name="Yang"/>
            <person name="G."/>
            <person name="Liu"/>
            <person name="G."/>
            <person name="Liu"/>
            <person name="W."/>
            <person name="Guo"/>
            <person name="J."/>
            <person name="Pan"/>
            <person name="S."/>
            <person name="Fan"/>
            <person name="G."/>
            <person name="Zhang"/>
            <person name="W."/>
            <person name="Zhang"/>
            <person name="R."/>
            <person name="Yu"/>
            <person name="J."/>
            <person name="Zhang"/>
            <person name="X."/>
            <person name="Yin"/>
            <person name="Q."/>
            <person name="Ji"/>
            <person name="C."/>
            <person name="Jin"/>
            <person name="Y."/>
            <person name="Yue"/>
            <person name="G."/>
            <person name="Liu"/>
            <person name="M."/>
            <person name="Xu"/>
            <person name="J."/>
            <person name="Liu"/>
            <person name="S."/>
            <person name="Jordana"/>
            <person name="J."/>
            <person name="Noce"/>
            <person name="A."/>
            <person name="Amills"/>
            <person name="M."/>
            <person name="Wu"/>
            <person name="D.D."/>
            <person name="Li"/>
            <person name="S."/>
            <person name="Zhou"/>
            <person name="X. and Zhong"/>
            <person name="J."/>
        </authorList>
    </citation>
    <scope>NUCLEOTIDE SEQUENCE [LARGE SCALE GENOMIC DNA]</scope>
</reference>
<organism evidence="2 3">
    <name type="scientific">Equus asinus</name>
    <name type="common">Donkey</name>
    <name type="synonym">Equus africanus asinus</name>
    <dbReference type="NCBI Taxonomy" id="9793"/>
    <lineage>
        <taxon>Eukaryota</taxon>
        <taxon>Metazoa</taxon>
        <taxon>Chordata</taxon>
        <taxon>Craniata</taxon>
        <taxon>Vertebrata</taxon>
        <taxon>Euteleostomi</taxon>
        <taxon>Mammalia</taxon>
        <taxon>Eutheria</taxon>
        <taxon>Laurasiatheria</taxon>
        <taxon>Perissodactyla</taxon>
        <taxon>Equidae</taxon>
        <taxon>Equus</taxon>
    </lineage>
</organism>
<dbReference type="InterPro" id="IPR001909">
    <property type="entry name" value="KRAB"/>
</dbReference>
<evidence type="ECO:0000313" key="3">
    <source>
        <dbReference type="Proteomes" id="UP000694387"/>
    </source>
</evidence>
<dbReference type="PANTHER" id="PTHR23232">
    <property type="entry name" value="KRAB DOMAIN C2H2 ZINC FINGER"/>
    <property type="match status" value="1"/>
</dbReference>
<dbReference type="CDD" id="cd07765">
    <property type="entry name" value="KRAB_A-box"/>
    <property type="match status" value="1"/>
</dbReference>
<dbReference type="PANTHER" id="PTHR23232:SF131">
    <property type="entry name" value="KRAB DOMAIN-CONTAINING PROTEIN"/>
    <property type="match status" value="1"/>
</dbReference>
<dbReference type="Pfam" id="PF01352">
    <property type="entry name" value="KRAB"/>
    <property type="match status" value="1"/>
</dbReference>
<dbReference type="Gene3D" id="6.10.140.140">
    <property type="match status" value="1"/>
</dbReference>
<dbReference type="SUPFAM" id="SSF109640">
    <property type="entry name" value="KRAB domain (Kruppel-associated box)"/>
    <property type="match status" value="1"/>
</dbReference>
<sequence length="209" mass="24271">MKKSNRQRPKYIFLTILQCQKDRDKQGKHHVMTEAEIGVMHLQAKECQGSLSIEDVTVGFTQEEWQHLDPAQRTLYRDVMLENYSHLVSVGYCIPKPEVIFKLERGEQLWILEEESSSQSHPEVCKVDNQLEQSHKIQDRHFWQAPFLNNKTLTIVRAPRYIVVYSSLWVLLVVTCGTPPQHGLMSSAMSAPRIRTNETLGRRQRSART</sequence>
<name>A0A9L0IJL6_EQUAS</name>
<reference evidence="2" key="2">
    <citation type="submission" date="2025-08" db="UniProtKB">
        <authorList>
            <consortium name="Ensembl"/>
        </authorList>
    </citation>
    <scope>IDENTIFICATION</scope>
</reference>
<reference evidence="2" key="3">
    <citation type="submission" date="2025-09" db="UniProtKB">
        <authorList>
            <consortium name="Ensembl"/>
        </authorList>
    </citation>
    <scope>IDENTIFICATION</scope>
</reference>
<dbReference type="InterPro" id="IPR050169">
    <property type="entry name" value="Krueppel_C2H2_ZnF"/>
</dbReference>
<feature type="domain" description="KRAB" evidence="1">
    <location>
        <begin position="51"/>
        <end position="122"/>
    </location>
</feature>
<dbReference type="AlphaFoldDB" id="A0A9L0IJL6"/>
<protein>
    <recommendedName>
        <fullName evidence="1">KRAB domain-containing protein</fullName>
    </recommendedName>
</protein>
<proteinExistence type="predicted"/>
<evidence type="ECO:0000313" key="2">
    <source>
        <dbReference type="Ensembl" id="ENSEASP00005041073.1"/>
    </source>
</evidence>
<evidence type="ECO:0000259" key="1">
    <source>
        <dbReference type="PROSITE" id="PS50805"/>
    </source>
</evidence>
<gene>
    <name evidence="2" type="primary">LOC106831332</name>
</gene>
<dbReference type="Ensembl" id="ENSEAST00005056005.1">
    <property type="protein sequence ID" value="ENSEASP00005041073.1"/>
    <property type="gene ID" value="ENSEASG00005006886.2"/>
</dbReference>
<dbReference type="SMART" id="SM00349">
    <property type="entry name" value="KRAB"/>
    <property type="match status" value="1"/>
</dbReference>
<dbReference type="GeneTree" id="ENSGT00940000153505"/>
<keyword evidence="3" id="KW-1185">Reference proteome</keyword>
<dbReference type="PROSITE" id="PS50805">
    <property type="entry name" value="KRAB"/>
    <property type="match status" value="1"/>
</dbReference>
<dbReference type="GO" id="GO:0006355">
    <property type="term" value="P:regulation of DNA-templated transcription"/>
    <property type="evidence" value="ECO:0007669"/>
    <property type="project" value="InterPro"/>
</dbReference>
<dbReference type="Proteomes" id="UP000694387">
    <property type="component" value="Chromosome 2"/>
</dbReference>